<dbReference type="AlphaFoldDB" id="E0NTJ2"/>
<dbReference type="EMBL" id="AEEI01000050">
    <property type="protein sequence ID" value="EFM01375.1"/>
    <property type="molecule type" value="Genomic_DNA"/>
</dbReference>
<dbReference type="Proteomes" id="UP000004394">
    <property type="component" value="Unassembled WGS sequence"/>
</dbReference>
<accession>E0NTJ2</accession>
<evidence type="ECO:0000313" key="2">
    <source>
        <dbReference type="Proteomes" id="UP000004394"/>
    </source>
</evidence>
<dbReference type="HOGENOM" id="CLU_2992892_0_0_10"/>
<gene>
    <name evidence="1" type="ORF">HMPREF0658_1494</name>
</gene>
<keyword evidence="2" id="KW-1185">Reference proteome</keyword>
<protein>
    <submittedName>
        <fullName evidence="1">Uncharacterized protein</fullName>
    </submittedName>
</protein>
<organism evidence="1 2">
    <name type="scientific">Hoylesella marshii DSM 16973 = JCM 13450</name>
    <dbReference type="NCBI Taxonomy" id="862515"/>
    <lineage>
        <taxon>Bacteria</taxon>
        <taxon>Pseudomonadati</taxon>
        <taxon>Bacteroidota</taxon>
        <taxon>Bacteroidia</taxon>
        <taxon>Bacteroidales</taxon>
        <taxon>Prevotellaceae</taxon>
        <taxon>Hoylesella</taxon>
    </lineage>
</organism>
<sequence>MQGKLIFSACITRIKSLRDIRGKHYKSRFAGKLDAINDCVIYGISSDKPFLWGVSKP</sequence>
<comment type="caution">
    <text evidence="1">The sequence shown here is derived from an EMBL/GenBank/DDBJ whole genome shotgun (WGS) entry which is preliminary data.</text>
</comment>
<dbReference type="BioCyc" id="PMAR862515-HMP:GMOO-1517-MONOMER"/>
<evidence type="ECO:0000313" key="1">
    <source>
        <dbReference type="EMBL" id="EFM01375.1"/>
    </source>
</evidence>
<proteinExistence type="predicted"/>
<reference evidence="1" key="1">
    <citation type="submission" date="2010-07" db="EMBL/GenBank/DDBJ databases">
        <authorList>
            <person name="Muzny D."/>
            <person name="Qin X."/>
            <person name="Deng J."/>
            <person name="Jiang H."/>
            <person name="Liu Y."/>
            <person name="Qu J."/>
            <person name="Song X.-Z."/>
            <person name="Zhang L."/>
            <person name="Thornton R."/>
            <person name="Coyle M."/>
            <person name="Francisco L."/>
            <person name="Jackson L."/>
            <person name="Javaid M."/>
            <person name="Korchina V."/>
            <person name="Kovar C."/>
            <person name="Mata R."/>
            <person name="Mathew T."/>
            <person name="Ngo R."/>
            <person name="Nguyen L."/>
            <person name="Nguyen N."/>
            <person name="Okwuonu G."/>
            <person name="Ongeri F."/>
            <person name="Pham C."/>
            <person name="Simmons D."/>
            <person name="Wilczek-Boney K."/>
            <person name="Hale W."/>
            <person name="Jakkamsetti A."/>
            <person name="Pham P."/>
            <person name="Ruth R."/>
            <person name="San Lucas F."/>
            <person name="Warren J."/>
            <person name="Zhang J."/>
            <person name="Zhao Z."/>
            <person name="Zhou C."/>
            <person name="Zhu D."/>
            <person name="Lee S."/>
            <person name="Bess C."/>
            <person name="Blankenburg K."/>
            <person name="Forbes L."/>
            <person name="Fu Q."/>
            <person name="Gubbala S."/>
            <person name="Hirani K."/>
            <person name="Jayaseelan J.C."/>
            <person name="Lara F."/>
            <person name="Munidasa M."/>
            <person name="Palculict T."/>
            <person name="Patil S."/>
            <person name="Pu L.-L."/>
            <person name="Saada N."/>
            <person name="Tang L."/>
            <person name="Weissenberger G."/>
            <person name="Zhu Y."/>
            <person name="Hemphill L."/>
            <person name="Shang Y."/>
            <person name="Youmans B."/>
            <person name="Ayvaz T."/>
            <person name="Ross M."/>
            <person name="Santibanez J."/>
            <person name="Aqrawi P."/>
            <person name="Gross S."/>
            <person name="Joshi V."/>
            <person name="Fowler G."/>
            <person name="Nazareth L."/>
            <person name="Reid J."/>
            <person name="Worley K."/>
            <person name="Petrosino J."/>
            <person name="Highlander S."/>
            <person name="Gibbs R."/>
        </authorList>
    </citation>
    <scope>NUCLEOTIDE SEQUENCE [LARGE SCALE GENOMIC DNA]</scope>
    <source>
        <strain evidence="1">DSM 16973</strain>
    </source>
</reference>
<name>E0NTJ2_9BACT</name>